<protein>
    <submittedName>
        <fullName evidence="2">Uncharacterized protein</fullName>
    </submittedName>
</protein>
<sequence>IFLILCQINNLTLKEEAYNRVINNFSKLFTRDQINQIVDYVMEELYIGTDPSTIGNNLVSKITSMLTALQYGTVTIFGTVITTKLGLQGVNNFVNVLKNVSSNNLTPFMYQIQNRMIETKGENDTKQESLNDGLYYTLTFFSKKRFLTFSCRIKKHFTNYQWKVYYPAINDIVMFNLYNNECMTSEGVV</sequence>
<dbReference type="Proteomes" id="UP000035681">
    <property type="component" value="Unplaced"/>
</dbReference>
<reference evidence="2" key="1">
    <citation type="submission" date="2024-02" db="UniProtKB">
        <authorList>
            <consortium name="WormBaseParasite"/>
        </authorList>
    </citation>
    <scope>IDENTIFICATION</scope>
</reference>
<dbReference type="AlphaFoldDB" id="A0AAF5DD81"/>
<evidence type="ECO:0000313" key="2">
    <source>
        <dbReference type="WBParaSite" id="TCONS_00010357.p1"/>
    </source>
</evidence>
<proteinExistence type="predicted"/>
<dbReference type="WBParaSite" id="TCONS_00010357.p1">
    <property type="protein sequence ID" value="TCONS_00010357.p1"/>
    <property type="gene ID" value="XLOC_003431"/>
</dbReference>
<accession>A0AAF5DD81</accession>
<name>A0AAF5DD81_STRER</name>
<keyword evidence="1" id="KW-1185">Reference proteome</keyword>
<evidence type="ECO:0000313" key="1">
    <source>
        <dbReference type="Proteomes" id="UP000035681"/>
    </source>
</evidence>
<organism evidence="1 2">
    <name type="scientific">Strongyloides stercoralis</name>
    <name type="common">Threadworm</name>
    <dbReference type="NCBI Taxonomy" id="6248"/>
    <lineage>
        <taxon>Eukaryota</taxon>
        <taxon>Metazoa</taxon>
        <taxon>Ecdysozoa</taxon>
        <taxon>Nematoda</taxon>
        <taxon>Chromadorea</taxon>
        <taxon>Rhabditida</taxon>
        <taxon>Tylenchina</taxon>
        <taxon>Panagrolaimomorpha</taxon>
        <taxon>Strongyloidoidea</taxon>
        <taxon>Strongyloididae</taxon>
        <taxon>Strongyloides</taxon>
    </lineage>
</organism>